<keyword evidence="3" id="KW-1185">Reference proteome</keyword>
<name>A0A1E3NSN1_9ASCO</name>
<dbReference type="PANTHER" id="PTHR39394">
    <property type="entry name" value="YALI0E31793P"/>
    <property type="match status" value="1"/>
</dbReference>
<organism evidence="2 3">
    <name type="scientific">Pichia membranifaciens NRRL Y-2026</name>
    <dbReference type="NCBI Taxonomy" id="763406"/>
    <lineage>
        <taxon>Eukaryota</taxon>
        <taxon>Fungi</taxon>
        <taxon>Dikarya</taxon>
        <taxon>Ascomycota</taxon>
        <taxon>Saccharomycotina</taxon>
        <taxon>Pichiomycetes</taxon>
        <taxon>Pichiales</taxon>
        <taxon>Pichiaceae</taxon>
        <taxon>Pichia</taxon>
    </lineage>
</organism>
<dbReference type="EMBL" id="KV454001">
    <property type="protein sequence ID" value="ODQ49145.1"/>
    <property type="molecule type" value="Genomic_DNA"/>
</dbReference>
<dbReference type="Pfam" id="PF09350">
    <property type="entry name" value="DJC28_CD"/>
    <property type="match status" value="1"/>
</dbReference>
<evidence type="ECO:0000313" key="2">
    <source>
        <dbReference type="EMBL" id="ODQ49145.1"/>
    </source>
</evidence>
<dbReference type="PANTHER" id="PTHR39394:SF1">
    <property type="entry name" value="DNAJ HOMOLOGUE SUBFAMILY C MEMBER 28 CONSERVED DOMAIN-CONTAINING PROTEIN"/>
    <property type="match status" value="1"/>
</dbReference>
<accession>A0A1E3NSN1</accession>
<dbReference type="STRING" id="763406.A0A1E3NSN1"/>
<gene>
    <name evidence="2" type="ORF">PICMEDRAFT_9626</name>
</gene>
<evidence type="ECO:0000313" key="3">
    <source>
        <dbReference type="Proteomes" id="UP000094455"/>
    </source>
</evidence>
<dbReference type="Proteomes" id="UP000094455">
    <property type="component" value="Unassembled WGS sequence"/>
</dbReference>
<dbReference type="InterPro" id="IPR018961">
    <property type="entry name" value="DnaJ_homolog_subfam-C_membr-28"/>
</dbReference>
<dbReference type="AlphaFoldDB" id="A0A1E3NSN1"/>
<dbReference type="RefSeq" id="XP_019020258.1">
    <property type="nucleotide sequence ID" value="XM_019165115.1"/>
</dbReference>
<evidence type="ECO:0000259" key="1">
    <source>
        <dbReference type="Pfam" id="PF09350"/>
    </source>
</evidence>
<dbReference type="GeneID" id="30181802"/>
<sequence length="451" mass="51559">MFLRKVQAKKLVTEDYRFFTRSLADKYPNDDDIEGSYMKRRLQQLAEEAHPSSADPNAGKIEDAFPYNKIEMHAKLDKIQNDPSNFQYQHQQAIGVSKLPASASKHTRDIALSKPWTGVETHYDASLRMLNDSIKPMKVKKSSNTIITPPQPIRERIHDAREGALDYRLAKISNGGGKGKAAKQRGEDDDEWAEMYRERLLGPSMLLNDSFASVDNSIKSLADQRIMDAQRRGEFKNIRRGKPLEKGYGSTENMFVDRTEYHLNQILKRQDALPPWIEKQGGCDLRILRFREELDKEWLQWVLNRVKGKFPGASEEELVARMATYAKNELEDTPGGERLRGDAWVQTRRRHLDSKLRDLNDTIRGYNLQAPLASQKLYLLLDKELAGCYKRVAPLLVEAFKKHLRGDDGGATADADAATAATHSYSGLPQRENVYQHETESLGSMFKKMFW</sequence>
<protein>
    <recommendedName>
        <fullName evidence="1">DnaJ homologue subfamily C member 28 conserved domain-containing protein</fullName>
    </recommendedName>
</protein>
<reference evidence="2 3" key="1">
    <citation type="journal article" date="2016" name="Proc. Natl. Acad. Sci. U.S.A.">
        <title>Comparative genomics of biotechnologically important yeasts.</title>
        <authorList>
            <person name="Riley R."/>
            <person name="Haridas S."/>
            <person name="Wolfe K.H."/>
            <person name="Lopes M.R."/>
            <person name="Hittinger C.T."/>
            <person name="Goeker M."/>
            <person name="Salamov A.A."/>
            <person name="Wisecaver J.H."/>
            <person name="Long T.M."/>
            <person name="Calvey C.H."/>
            <person name="Aerts A.L."/>
            <person name="Barry K.W."/>
            <person name="Choi C."/>
            <person name="Clum A."/>
            <person name="Coughlan A.Y."/>
            <person name="Deshpande S."/>
            <person name="Douglass A.P."/>
            <person name="Hanson S.J."/>
            <person name="Klenk H.-P."/>
            <person name="LaButti K.M."/>
            <person name="Lapidus A."/>
            <person name="Lindquist E.A."/>
            <person name="Lipzen A.M."/>
            <person name="Meier-Kolthoff J.P."/>
            <person name="Ohm R.A."/>
            <person name="Otillar R.P."/>
            <person name="Pangilinan J.L."/>
            <person name="Peng Y."/>
            <person name="Rokas A."/>
            <person name="Rosa C.A."/>
            <person name="Scheuner C."/>
            <person name="Sibirny A.A."/>
            <person name="Slot J.C."/>
            <person name="Stielow J.B."/>
            <person name="Sun H."/>
            <person name="Kurtzman C.P."/>
            <person name="Blackwell M."/>
            <person name="Grigoriev I.V."/>
            <person name="Jeffries T.W."/>
        </authorList>
    </citation>
    <scope>NUCLEOTIDE SEQUENCE [LARGE SCALE GENOMIC DNA]</scope>
    <source>
        <strain evidence="2 3">NRRL Y-2026</strain>
    </source>
</reference>
<feature type="domain" description="DnaJ homologue subfamily C member 28 conserved" evidence="1">
    <location>
        <begin position="221"/>
        <end position="281"/>
    </location>
</feature>
<dbReference type="OrthoDB" id="1922282at2759"/>
<proteinExistence type="predicted"/>